<dbReference type="RefSeq" id="WP_076928364.1">
    <property type="nucleotide sequence ID" value="NZ_LT605205.1"/>
</dbReference>
<feature type="compositionally biased region" description="Basic and acidic residues" evidence="12">
    <location>
        <begin position="558"/>
        <end position="573"/>
    </location>
</feature>
<dbReference type="InterPro" id="IPR032781">
    <property type="entry name" value="ABC_tran_Xtn"/>
</dbReference>
<protein>
    <submittedName>
        <fullName evidence="14">ABC transporter ATP-binding protein</fullName>
    </submittedName>
</protein>
<dbReference type="GO" id="GO:0019843">
    <property type="term" value="F:rRNA binding"/>
    <property type="evidence" value="ECO:0007669"/>
    <property type="project" value="UniProtKB-KW"/>
</dbReference>
<dbReference type="PANTHER" id="PTHR42855">
    <property type="entry name" value="ABC TRANSPORTER ATP-BINDING SUBUNIT"/>
    <property type="match status" value="1"/>
</dbReference>
<evidence type="ECO:0000259" key="13">
    <source>
        <dbReference type="PROSITE" id="PS50893"/>
    </source>
</evidence>
<evidence type="ECO:0000256" key="5">
    <source>
        <dbReference type="ARBA" id="ARBA00022737"/>
    </source>
</evidence>
<evidence type="ECO:0000256" key="4">
    <source>
        <dbReference type="ARBA" id="ARBA00022730"/>
    </source>
</evidence>
<keyword evidence="3" id="KW-0820">tRNA-binding</keyword>
<dbReference type="SUPFAM" id="SSF52540">
    <property type="entry name" value="P-loop containing nucleoside triphosphate hydrolases"/>
    <property type="match status" value="2"/>
</dbReference>
<dbReference type="InterPro" id="IPR051309">
    <property type="entry name" value="ABCF_ATPase"/>
</dbReference>
<keyword evidence="8 14" id="KW-0067">ATP-binding</keyword>
<keyword evidence="2" id="KW-0963">Cytoplasm</keyword>
<comment type="similarity">
    <text evidence="1">Belongs to the ABC transporter superfamily. ABCF family. Translational throttle EttA subfamily.</text>
</comment>
<dbReference type="PANTHER" id="PTHR42855:SF1">
    <property type="entry name" value="ABC TRANSPORTER DOMAIN-CONTAINING PROTEIN"/>
    <property type="match status" value="1"/>
</dbReference>
<dbReference type="Gene3D" id="1.10.287.380">
    <property type="entry name" value="Valyl-tRNA synthetase, C-terminal domain"/>
    <property type="match status" value="1"/>
</dbReference>
<dbReference type="GO" id="GO:0000049">
    <property type="term" value="F:tRNA binding"/>
    <property type="evidence" value="ECO:0007669"/>
    <property type="project" value="UniProtKB-KW"/>
</dbReference>
<dbReference type="FunFam" id="3.40.50.300:FF:000183">
    <property type="entry name" value="ABC transporter ATP-binding protein yjjK"/>
    <property type="match status" value="1"/>
</dbReference>
<dbReference type="GO" id="GO:0006417">
    <property type="term" value="P:regulation of translation"/>
    <property type="evidence" value="ECO:0007669"/>
    <property type="project" value="UniProtKB-KW"/>
</dbReference>
<dbReference type="Proteomes" id="UP000187464">
    <property type="component" value="Chromosome I"/>
</dbReference>
<dbReference type="Pfam" id="PF16326">
    <property type="entry name" value="ABC_tran_CTD"/>
    <property type="match status" value="1"/>
</dbReference>
<keyword evidence="5" id="KW-0677">Repeat</keyword>
<dbReference type="Pfam" id="PF12848">
    <property type="entry name" value="ABC_tran_Xtn"/>
    <property type="match status" value="1"/>
</dbReference>
<keyword evidence="9" id="KW-0810">Translation regulation</keyword>
<evidence type="ECO:0000256" key="10">
    <source>
        <dbReference type="ARBA" id="ARBA00022884"/>
    </source>
</evidence>
<dbReference type="InterPro" id="IPR032524">
    <property type="entry name" value="ABC_tran_C"/>
</dbReference>
<keyword evidence="4" id="KW-0699">rRNA-binding</keyword>
<feature type="compositionally biased region" description="Acidic residues" evidence="12">
    <location>
        <begin position="574"/>
        <end position="583"/>
    </location>
</feature>
<feature type="region of interest" description="Disordered" evidence="12">
    <location>
        <begin position="530"/>
        <end position="594"/>
    </location>
</feature>
<dbReference type="KEGG" id="psac:PSM36_0154"/>
<keyword evidence="11" id="KW-0648">Protein biosynthesis</keyword>
<evidence type="ECO:0000256" key="8">
    <source>
        <dbReference type="ARBA" id="ARBA00022840"/>
    </source>
</evidence>
<accession>A0A1R3SVJ1</accession>
<dbReference type="Pfam" id="PF00005">
    <property type="entry name" value="ABC_tran"/>
    <property type="match status" value="2"/>
</dbReference>
<keyword evidence="15" id="KW-1185">Reference proteome</keyword>
<dbReference type="PROSITE" id="PS50893">
    <property type="entry name" value="ABC_TRANSPORTER_2"/>
    <property type="match status" value="2"/>
</dbReference>
<dbReference type="GO" id="GO:0006412">
    <property type="term" value="P:translation"/>
    <property type="evidence" value="ECO:0007669"/>
    <property type="project" value="UniProtKB-KW"/>
</dbReference>
<feature type="domain" description="ABC transporter" evidence="13">
    <location>
        <begin position="6"/>
        <end position="249"/>
    </location>
</feature>
<evidence type="ECO:0000256" key="3">
    <source>
        <dbReference type="ARBA" id="ARBA00022555"/>
    </source>
</evidence>
<evidence type="ECO:0000313" key="14">
    <source>
        <dbReference type="EMBL" id="SCD18990.1"/>
    </source>
</evidence>
<evidence type="ECO:0000313" key="15">
    <source>
        <dbReference type="Proteomes" id="UP000187464"/>
    </source>
</evidence>
<dbReference type="EMBL" id="LT605205">
    <property type="protein sequence ID" value="SCD18990.1"/>
    <property type="molecule type" value="Genomic_DNA"/>
</dbReference>
<sequence>MPTPLLQIDRLTKSFGDLVLFNDISFGIAEGDKIGLIAPNGSGKTTLLNILAGKEPYDDGRVVFRNDIRLAYLEQSPAFDPEKTVLETCFSTDNETVKLIARYEEVISSGNQEGLDHLLAGMDLHNAWDYEQRIKQILTQLKITDFQQKIGELSGGQVKRVALANVLISEPELLIMDEPTNHLDLEMVEWLEEHLTRNNISLLMVTHDRYFLDRVCNQILEIDNKQVFSYKGNYSYYLEKRDERVMAQNAETEKARNLLRKELDWMRRQPQARGTKAKSRIDAFYSLEEKAQQKKDGQNIRLAAKGSYIGKKIFEAKEVSKRFGNVRITEKFNYIFTRYEKMGVVGNNGTGKSTFVKMLLGVEEPDSGGFDIGETVNFGYYSQDGLQFDEQTKVIDVVQAIAEVIDLGDGHRLTASQFLQHFLFPPEKQHNYVYKLSGGEKRRLYLCTVLIKNPNFLVLDEPTNDLDILTLNILEEYLAGFKGCLIVVSHDRYFMDKVVDHLLVFHGNAQIQDFPGNYTQYREWKVAEEKKTAKEEKTAGGGPKTSTSVPETPPHRKRPEEKKKLSFKEKQEFESLEQEIEQMEAEKERITNELSSGNLSTEKLMAKSNRLSELIDLIDEKTMRWLELSDRDQ</sequence>
<organism evidence="14 15">
    <name type="scientific">Proteiniphilum saccharofermentans</name>
    <dbReference type="NCBI Taxonomy" id="1642647"/>
    <lineage>
        <taxon>Bacteria</taxon>
        <taxon>Pseudomonadati</taxon>
        <taxon>Bacteroidota</taxon>
        <taxon>Bacteroidia</taxon>
        <taxon>Bacteroidales</taxon>
        <taxon>Dysgonomonadaceae</taxon>
        <taxon>Proteiniphilum</taxon>
    </lineage>
</organism>
<keyword evidence="10" id="KW-0694">RNA-binding</keyword>
<gene>
    <name evidence="14" type="ORF">PSM36_0154</name>
</gene>
<dbReference type="Gene3D" id="3.40.50.300">
    <property type="entry name" value="P-loop containing nucleotide triphosphate hydrolases"/>
    <property type="match status" value="2"/>
</dbReference>
<dbReference type="SMART" id="SM00382">
    <property type="entry name" value="AAA"/>
    <property type="match status" value="2"/>
</dbReference>
<proteinExistence type="inferred from homology"/>
<name>A0A1R3SVJ1_9BACT</name>
<dbReference type="InterPro" id="IPR027417">
    <property type="entry name" value="P-loop_NTPase"/>
</dbReference>
<dbReference type="AlphaFoldDB" id="A0A1R3SVJ1"/>
<dbReference type="GO" id="GO:0016887">
    <property type="term" value="F:ATP hydrolysis activity"/>
    <property type="evidence" value="ECO:0007669"/>
    <property type="project" value="InterPro"/>
</dbReference>
<dbReference type="InterPro" id="IPR003593">
    <property type="entry name" value="AAA+_ATPase"/>
</dbReference>
<keyword evidence="7" id="KW-0378">Hydrolase</keyword>
<dbReference type="GO" id="GO:0003677">
    <property type="term" value="F:DNA binding"/>
    <property type="evidence" value="ECO:0007669"/>
    <property type="project" value="InterPro"/>
</dbReference>
<dbReference type="STRING" id="1642647.PSM36_0154"/>
<evidence type="ECO:0000256" key="6">
    <source>
        <dbReference type="ARBA" id="ARBA00022741"/>
    </source>
</evidence>
<evidence type="ECO:0000256" key="9">
    <source>
        <dbReference type="ARBA" id="ARBA00022845"/>
    </source>
</evidence>
<dbReference type="InterPro" id="IPR003439">
    <property type="entry name" value="ABC_transporter-like_ATP-bd"/>
</dbReference>
<reference evidence="14 15" key="1">
    <citation type="submission" date="2016-08" db="EMBL/GenBank/DDBJ databases">
        <authorList>
            <person name="Seilhamer J.J."/>
        </authorList>
    </citation>
    <scope>NUCLEOTIDE SEQUENCE [LARGE SCALE GENOMIC DNA]</scope>
    <source>
        <strain evidence="14">M3/6</strain>
    </source>
</reference>
<keyword evidence="6" id="KW-0547">Nucleotide-binding</keyword>
<evidence type="ECO:0000256" key="2">
    <source>
        <dbReference type="ARBA" id="ARBA00022490"/>
    </source>
</evidence>
<dbReference type="GO" id="GO:0005524">
    <property type="term" value="F:ATP binding"/>
    <property type="evidence" value="ECO:0007669"/>
    <property type="project" value="UniProtKB-KW"/>
</dbReference>
<evidence type="ECO:0000256" key="11">
    <source>
        <dbReference type="ARBA" id="ARBA00022917"/>
    </source>
</evidence>
<evidence type="ECO:0000256" key="1">
    <source>
        <dbReference type="ARBA" id="ARBA00005868"/>
    </source>
</evidence>
<evidence type="ECO:0000256" key="7">
    <source>
        <dbReference type="ARBA" id="ARBA00022801"/>
    </source>
</evidence>
<feature type="domain" description="ABC transporter" evidence="13">
    <location>
        <begin position="314"/>
        <end position="532"/>
    </location>
</feature>
<dbReference type="CDD" id="cd03221">
    <property type="entry name" value="ABCF_EF-3"/>
    <property type="match status" value="2"/>
</dbReference>
<evidence type="ECO:0000256" key="12">
    <source>
        <dbReference type="SAM" id="MobiDB-lite"/>
    </source>
</evidence>
<dbReference type="FunFam" id="3.40.50.300:FF:000011">
    <property type="entry name" value="Putative ABC transporter ATP-binding component"/>
    <property type="match status" value="1"/>
</dbReference>
<dbReference type="InterPro" id="IPR037118">
    <property type="entry name" value="Val-tRNA_synth_C_sf"/>
</dbReference>